<proteinExistence type="predicted"/>
<evidence type="ECO:0000313" key="2">
    <source>
        <dbReference type="Proteomes" id="UP000263098"/>
    </source>
</evidence>
<evidence type="ECO:0008006" key="3">
    <source>
        <dbReference type="Google" id="ProtNLM"/>
    </source>
</evidence>
<accession>A0A3D2SAY7</accession>
<reference evidence="1 2" key="1">
    <citation type="journal article" date="2018" name="Nat. Biotechnol.">
        <title>A standardized bacterial taxonomy based on genome phylogeny substantially revises the tree of life.</title>
        <authorList>
            <person name="Parks D.H."/>
            <person name="Chuvochina M."/>
            <person name="Waite D.W."/>
            <person name="Rinke C."/>
            <person name="Skarshewski A."/>
            <person name="Chaumeil P.A."/>
            <person name="Hugenholtz P."/>
        </authorList>
    </citation>
    <scope>NUCLEOTIDE SEQUENCE [LARGE SCALE GENOMIC DNA]</scope>
    <source>
        <strain evidence="1">UBA9667</strain>
    </source>
</reference>
<protein>
    <recommendedName>
        <fullName evidence="3">Restriction endonuclease</fullName>
    </recommendedName>
</protein>
<gene>
    <name evidence="1" type="ORF">DHW31_01230</name>
</gene>
<comment type="caution">
    <text evidence="1">The sequence shown here is derived from an EMBL/GenBank/DDBJ whole genome shotgun (WGS) entry which is preliminary data.</text>
</comment>
<evidence type="ECO:0000313" key="1">
    <source>
        <dbReference type="EMBL" id="HCK23403.1"/>
    </source>
</evidence>
<sequence length="215" mass="24627">MNNEESLLNLPPIEATLKSGEEKLAYNGNNIGYKLINFWQWSVSDILSNATRGRFAEFIVGTAIEFDNAAVRDEWGAYDLESKKGIKIEVKSASYIQSWSQNNYSAITFSIKTSKYWNTENGISISTAKRHADVYVFCLLKNKDQENIDPMKLEQWSFFVLPTYKIDGYTRSQSSITLNSLSKLVNEIQYSELKEEINRAYLEQIKSLSKNTTKP</sequence>
<name>A0A3D2SAY7_9BACE</name>
<dbReference type="EMBL" id="DPVG01000044">
    <property type="protein sequence ID" value="HCK23403.1"/>
    <property type="molecule type" value="Genomic_DNA"/>
</dbReference>
<dbReference type="AlphaFoldDB" id="A0A3D2SAY7"/>
<dbReference type="Proteomes" id="UP000263098">
    <property type="component" value="Unassembled WGS sequence"/>
</dbReference>
<organism evidence="1 2">
    <name type="scientific">Bacteroides graminisolvens</name>
    <dbReference type="NCBI Taxonomy" id="477666"/>
    <lineage>
        <taxon>Bacteria</taxon>
        <taxon>Pseudomonadati</taxon>
        <taxon>Bacteroidota</taxon>
        <taxon>Bacteroidia</taxon>
        <taxon>Bacteroidales</taxon>
        <taxon>Bacteroidaceae</taxon>
        <taxon>Bacteroides</taxon>
    </lineage>
</organism>